<evidence type="ECO:0000313" key="8">
    <source>
        <dbReference type="EMBL" id="PJA40227.1"/>
    </source>
</evidence>
<dbReference type="InterPro" id="IPR044068">
    <property type="entry name" value="CB"/>
</dbReference>
<evidence type="ECO:0000313" key="9">
    <source>
        <dbReference type="Proteomes" id="UP000231195"/>
    </source>
</evidence>
<feature type="domain" description="Core-binding (CB)" evidence="7">
    <location>
        <begin position="3"/>
        <end position="92"/>
    </location>
</feature>
<dbReference type="AlphaFoldDB" id="A0A2M7X262"/>
<evidence type="ECO:0000259" key="6">
    <source>
        <dbReference type="PROSITE" id="PS51898"/>
    </source>
</evidence>
<evidence type="ECO:0008006" key="10">
    <source>
        <dbReference type="Google" id="ProtNLM"/>
    </source>
</evidence>
<dbReference type="InterPro" id="IPR002104">
    <property type="entry name" value="Integrase_catalytic"/>
</dbReference>
<evidence type="ECO:0000256" key="2">
    <source>
        <dbReference type="ARBA" id="ARBA00023125"/>
    </source>
</evidence>
<evidence type="ECO:0000256" key="4">
    <source>
        <dbReference type="PROSITE-ProRule" id="PRU01248"/>
    </source>
</evidence>
<feature type="domain" description="Tyr recombinase" evidence="6">
    <location>
        <begin position="113"/>
        <end position="341"/>
    </location>
</feature>
<reference evidence="9" key="1">
    <citation type="submission" date="2017-09" db="EMBL/GenBank/DDBJ databases">
        <title>Depth-based differentiation of microbial function through sediment-hosted aquifers and enrichment of novel symbionts in the deep terrestrial subsurface.</title>
        <authorList>
            <person name="Probst A.J."/>
            <person name="Ladd B."/>
            <person name="Jarett J.K."/>
            <person name="Geller-Mcgrath D.E."/>
            <person name="Sieber C.M.K."/>
            <person name="Emerson J.B."/>
            <person name="Anantharaman K."/>
            <person name="Thomas B.C."/>
            <person name="Malmstrom R."/>
            <person name="Stieglmeier M."/>
            <person name="Klingl A."/>
            <person name="Woyke T."/>
            <person name="Ryan C.M."/>
            <person name="Banfield J.F."/>
        </authorList>
    </citation>
    <scope>NUCLEOTIDE SEQUENCE [LARGE SCALE GENOMIC DNA]</scope>
</reference>
<protein>
    <recommendedName>
        <fullName evidence="10">Tyrosine recombinase XerC</fullName>
    </recommendedName>
</protein>
<dbReference type="SUPFAM" id="SSF47823">
    <property type="entry name" value="lambda integrase-like, N-terminal domain"/>
    <property type="match status" value="1"/>
</dbReference>
<dbReference type="InterPro" id="IPR011010">
    <property type="entry name" value="DNA_brk_join_enz"/>
</dbReference>
<evidence type="ECO:0000256" key="5">
    <source>
        <dbReference type="SAM" id="MobiDB-lite"/>
    </source>
</evidence>
<dbReference type="Gene3D" id="1.10.443.10">
    <property type="entry name" value="Intergrase catalytic core"/>
    <property type="match status" value="1"/>
</dbReference>
<dbReference type="Gene3D" id="1.10.150.130">
    <property type="match status" value="1"/>
</dbReference>
<dbReference type="PROSITE" id="PS51900">
    <property type="entry name" value="CB"/>
    <property type="match status" value="1"/>
</dbReference>
<dbReference type="Pfam" id="PF02899">
    <property type="entry name" value="Phage_int_SAM_1"/>
    <property type="match status" value="1"/>
</dbReference>
<proteinExistence type="predicted"/>
<dbReference type="GO" id="GO:0003677">
    <property type="term" value="F:DNA binding"/>
    <property type="evidence" value="ECO:0007669"/>
    <property type="project" value="UniProtKB-UniRule"/>
</dbReference>
<dbReference type="PANTHER" id="PTHR30349">
    <property type="entry name" value="PHAGE INTEGRASE-RELATED"/>
    <property type="match status" value="1"/>
</dbReference>
<keyword evidence="1" id="KW-0229">DNA integration</keyword>
<gene>
    <name evidence="8" type="ORF">CO179_02860</name>
</gene>
<comment type="caution">
    <text evidence="8">The sequence shown here is derived from an EMBL/GenBank/DDBJ whole genome shotgun (WGS) entry which is preliminary data.</text>
</comment>
<dbReference type="EMBL" id="PFWZ01000096">
    <property type="protein sequence ID" value="PJA40227.1"/>
    <property type="molecule type" value="Genomic_DNA"/>
</dbReference>
<keyword evidence="3" id="KW-0233">DNA recombination</keyword>
<evidence type="ECO:0000256" key="3">
    <source>
        <dbReference type="ARBA" id="ARBA00023172"/>
    </source>
</evidence>
<dbReference type="PANTHER" id="PTHR30349:SF81">
    <property type="entry name" value="TYROSINE RECOMBINASE XERC"/>
    <property type="match status" value="1"/>
</dbReference>
<dbReference type="GO" id="GO:0006310">
    <property type="term" value="P:DNA recombination"/>
    <property type="evidence" value="ECO:0007669"/>
    <property type="project" value="UniProtKB-KW"/>
</dbReference>
<name>A0A2M7X262_UNCKA</name>
<feature type="compositionally biased region" description="Basic and acidic residues" evidence="5">
    <location>
        <begin position="239"/>
        <end position="250"/>
    </location>
</feature>
<dbReference type="InterPro" id="IPR004107">
    <property type="entry name" value="Integrase_SAM-like_N"/>
</dbReference>
<dbReference type="Proteomes" id="UP000231195">
    <property type="component" value="Unassembled WGS sequence"/>
</dbReference>
<dbReference type="InterPro" id="IPR050090">
    <property type="entry name" value="Tyrosine_recombinase_XerCD"/>
</dbReference>
<dbReference type="InterPro" id="IPR010998">
    <property type="entry name" value="Integrase_recombinase_N"/>
</dbReference>
<feature type="region of interest" description="Disordered" evidence="5">
    <location>
        <begin position="227"/>
        <end position="250"/>
    </location>
</feature>
<dbReference type="InterPro" id="IPR013762">
    <property type="entry name" value="Integrase-like_cat_sf"/>
</dbReference>
<dbReference type="GO" id="GO:0015074">
    <property type="term" value="P:DNA integration"/>
    <property type="evidence" value="ECO:0007669"/>
    <property type="project" value="UniProtKB-KW"/>
</dbReference>
<accession>A0A2M7X262</accession>
<feature type="compositionally biased region" description="Polar residues" evidence="5">
    <location>
        <begin position="227"/>
        <end position="238"/>
    </location>
</feature>
<evidence type="ECO:0000259" key="7">
    <source>
        <dbReference type="PROSITE" id="PS51900"/>
    </source>
</evidence>
<evidence type="ECO:0000256" key="1">
    <source>
        <dbReference type="ARBA" id="ARBA00022908"/>
    </source>
</evidence>
<keyword evidence="2 4" id="KW-0238">DNA-binding</keyword>
<dbReference type="PROSITE" id="PS51898">
    <property type="entry name" value="TYR_RECOMBINASE"/>
    <property type="match status" value="1"/>
</dbReference>
<organism evidence="8 9">
    <name type="scientific">candidate division WWE3 bacterium CG_4_9_14_3_um_filter_39_7</name>
    <dbReference type="NCBI Taxonomy" id="1975080"/>
    <lineage>
        <taxon>Bacteria</taxon>
        <taxon>Katanobacteria</taxon>
    </lineage>
</organism>
<sequence>MSTTFAESILKFTEHVQIERGLSSATADKYDYRLNRFMQWMQHHLEKQVIHTKDIDLDVIRKFRIFLSNKDLKESTQYNYLVTIRSFLKYLVRTGEGIVEPEKVVLAKYSPSQSVKFLNRDQLKDFLEAPDTRIIAGLRDRALLELLFSTGLRVSELARLNRNDINFKIREFSIVGKGGRRRVVFLSDEAVEWVSKYLDRRDDTYVPLFLHYSGPHASKWVDKPDVTTKNASMSSKGSKTLEKKKPDQGHLGEVEEFLEDPDGERFRLSVRSIQRLVKKYAKKVGVAVDVTPHVLRHSFATDLLQAGADLRTVQESLGHKNVSTTQIYTHITNPQLKKAHEQFHGSWRKRTKEN</sequence>
<dbReference type="Pfam" id="PF00589">
    <property type="entry name" value="Phage_integrase"/>
    <property type="match status" value="1"/>
</dbReference>
<dbReference type="SUPFAM" id="SSF56349">
    <property type="entry name" value="DNA breaking-rejoining enzymes"/>
    <property type="match status" value="1"/>
</dbReference>